<dbReference type="GO" id="GO:0005634">
    <property type="term" value="C:nucleus"/>
    <property type="evidence" value="ECO:0007669"/>
    <property type="project" value="UniProtKB-SubCell"/>
</dbReference>
<dbReference type="InterPro" id="IPR050613">
    <property type="entry name" value="Sec_Metabolite_Reg"/>
</dbReference>
<dbReference type="GO" id="GO:0008270">
    <property type="term" value="F:zinc ion binding"/>
    <property type="evidence" value="ECO:0007669"/>
    <property type="project" value="InterPro"/>
</dbReference>
<comment type="subcellular location">
    <subcellularLocation>
        <location evidence="1">Nucleus</location>
    </subcellularLocation>
</comment>
<dbReference type="CDD" id="cd12148">
    <property type="entry name" value="fungal_TF_MHR"/>
    <property type="match status" value="1"/>
</dbReference>
<evidence type="ECO:0000256" key="1">
    <source>
        <dbReference type="ARBA" id="ARBA00004123"/>
    </source>
</evidence>
<keyword evidence="6" id="KW-1185">Reference proteome</keyword>
<dbReference type="InterPro" id="IPR001138">
    <property type="entry name" value="Zn2Cys6_DnaBD"/>
</dbReference>
<dbReference type="Gene3D" id="4.10.240.10">
    <property type="entry name" value="Zn(2)-C6 fungal-type DNA-binding domain"/>
    <property type="match status" value="1"/>
</dbReference>
<dbReference type="SMART" id="SM00066">
    <property type="entry name" value="GAL4"/>
    <property type="match status" value="1"/>
</dbReference>
<feature type="region of interest" description="Disordered" evidence="3">
    <location>
        <begin position="75"/>
        <end position="121"/>
    </location>
</feature>
<dbReference type="SUPFAM" id="SSF57701">
    <property type="entry name" value="Zn2/Cys6 DNA-binding domain"/>
    <property type="match status" value="1"/>
</dbReference>
<dbReference type="PANTHER" id="PTHR31001">
    <property type="entry name" value="UNCHARACTERIZED TRANSCRIPTIONAL REGULATORY PROTEIN"/>
    <property type="match status" value="1"/>
</dbReference>
<organism evidence="5 6">
    <name type="scientific">Xylaria arbuscula</name>
    <dbReference type="NCBI Taxonomy" id="114810"/>
    <lineage>
        <taxon>Eukaryota</taxon>
        <taxon>Fungi</taxon>
        <taxon>Dikarya</taxon>
        <taxon>Ascomycota</taxon>
        <taxon>Pezizomycotina</taxon>
        <taxon>Sordariomycetes</taxon>
        <taxon>Xylariomycetidae</taxon>
        <taxon>Xylariales</taxon>
        <taxon>Xylariaceae</taxon>
        <taxon>Xylaria</taxon>
    </lineage>
</organism>
<dbReference type="AlphaFoldDB" id="A0A9W8TL94"/>
<evidence type="ECO:0000313" key="5">
    <source>
        <dbReference type="EMBL" id="KAJ3567914.1"/>
    </source>
</evidence>
<dbReference type="CDD" id="cd00067">
    <property type="entry name" value="GAL4"/>
    <property type="match status" value="1"/>
</dbReference>
<gene>
    <name evidence="5" type="ORF">NPX13_g6601</name>
</gene>
<feature type="domain" description="Zn(2)-C6 fungal-type" evidence="4">
    <location>
        <begin position="33"/>
        <end position="65"/>
    </location>
</feature>
<name>A0A9W8TL94_9PEZI</name>
<comment type="caution">
    <text evidence="5">The sequence shown here is derived from an EMBL/GenBank/DDBJ whole genome shotgun (WGS) entry which is preliminary data.</text>
</comment>
<dbReference type="VEuPathDB" id="FungiDB:F4678DRAFT_9344"/>
<dbReference type="PROSITE" id="PS00463">
    <property type="entry name" value="ZN2_CY6_FUNGAL_1"/>
    <property type="match status" value="1"/>
</dbReference>
<dbReference type="Proteomes" id="UP001148614">
    <property type="component" value="Unassembled WGS sequence"/>
</dbReference>
<evidence type="ECO:0000259" key="4">
    <source>
        <dbReference type="PROSITE" id="PS50048"/>
    </source>
</evidence>
<dbReference type="PANTHER" id="PTHR31001:SF40">
    <property type="entry name" value="ZN(II)2CYS6 TRANSCRIPTION FACTOR (EUROFUNG)"/>
    <property type="match status" value="1"/>
</dbReference>
<evidence type="ECO:0000313" key="6">
    <source>
        <dbReference type="Proteomes" id="UP001148614"/>
    </source>
</evidence>
<dbReference type="GO" id="GO:0000981">
    <property type="term" value="F:DNA-binding transcription factor activity, RNA polymerase II-specific"/>
    <property type="evidence" value="ECO:0007669"/>
    <property type="project" value="InterPro"/>
</dbReference>
<evidence type="ECO:0000256" key="2">
    <source>
        <dbReference type="ARBA" id="ARBA00023242"/>
    </source>
</evidence>
<sequence>MSPQTGGQIVDLRSESSQRVLNKNYRRNGKLQSCEPCRKSKLRCDHVVPTCSRCVRRKCTEKCVYHPNPLTKVQKRQTIERPLPTPATTINEDLSPAPLPTIESSEPHSPSSPSSPGFHHTEISQLDFGEVPLQAPAKLSRAASAPPLQSHQCRSEQGRVNPGFFGTTNFMSIFSENLSKLGVASTELEGPKLPRLHISNDQIVRGTQLLSFLKDTSLVHDFVNRSFDIGDGVVNVCIEPVMKQWLLKLWANHGDTLKKRNSEKLRRLSELLWHNTLTSINVREDMDYKTWAMQATGMNIRWEVIGIIAALIGQCAMTLGRSDLLLTQHNVSKLILARRMSEISSTCLDFCRDCEALDDLFVWLIIENMALTESIKGGGSYALYRESGEFVNAIVAMGLHIDVKQGKQRIPFFLEQIRTRMVAGAYSTDISISSYLGRPPRLSYRYCNLTPPIDIPDTQIIASEDEIARIVSSLDENGFGTSDKVSRATFMKAWVGFAPRREEVLDLSLGRYSREEIFRRAEEIQNKSNEYWANLPLFIRSMANDSSDYNENGPANKRPIETLLKITLRQGFRANELLLQRVLIRKTGASWDKLVEAASSIFEDILRVTKRHDLASILQSNISALLAVSGLRSASVIAVELLKQEQMPNYPKNPLLPRSRTIQDLSVFAARLGDVDPSDGQFTVCDQGRKVITRILDKILSPPSLTERPLISHVQHEQHTEAQASEGLDLNVFQNETAPHQEWPPPDPLDFQIGEANWGIEVPFLGNDSDFVQWLESVDWEKPIS</sequence>
<feature type="compositionally biased region" description="Low complexity" evidence="3">
    <location>
        <begin position="103"/>
        <end position="116"/>
    </location>
</feature>
<dbReference type="InterPro" id="IPR036864">
    <property type="entry name" value="Zn2-C6_fun-type_DNA-bd_sf"/>
</dbReference>
<dbReference type="Pfam" id="PF00172">
    <property type="entry name" value="Zn_clus"/>
    <property type="match status" value="1"/>
</dbReference>
<protein>
    <recommendedName>
        <fullName evidence="4">Zn(2)-C6 fungal-type domain-containing protein</fullName>
    </recommendedName>
</protein>
<dbReference type="EMBL" id="JANPWZ010001188">
    <property type="protein sequence ID" value="KAJ3567914.1"/>
    <property type="molecule type" value="Genomic_DNA"/>
</dbReference>
<reference evidence="5" key="1">
    <citation type="submission" date="2022-07" db="EMBL/GenBank/DDBJ databases">
        <title>Genome Sequence of Xylaria arbuscula.</title>
        <authorList>
            <person name="Buettner E."/>
        </authorList>
    </citation>
    <scope>NUCLEOTIDE SEQUENCE</scope>
    <source>
        <strain evidence="5">VT107</strain>
    </source>
</reference>
<keyword evidence="2" id="KW-0539">Nucleus</keyword>
<dbReference type="PROSITE" id="PS50048">
    <property type="entry name" value="ZN2_CY6_FUNGAL_2"/>
    <property type="match status" value="1"/>
</dbReference>
<accession>A0A9W8TL94</accession>
<evidence type="ECO:0000256" key="3">
    <source>
        <dbReference type="SAM" id="MobiDB-lite"/>
    </source>
</evidence>
<proteinExistence type="predicted"/>